<evidence type="ECO:0000313" key="2">
    <source>
        <dbReference type="Proteomes" id="UP000181976"/>
    </source>
</evidence>
<gene>
    <name evidence="1" type="ORF">SAMN05444380_1352</name>
</gene>
<keyword evidence="2" id="KW-1185">Reference proteome</keyword>
<evidence type="ECO:0008006" key="3">
    <source>
        <dbReference type="Google" id="ProtNLM"/>
    </source>
</evidence>
<dbReference type="OrthoDB" id="9813965at2"/>
<evidence type="ECO:0000313" key="1">
    <source>
        <dbReference type="EMBL" id="SFF08222.1"/>
    </source>
</evidence>
<sequence length="110" mass="12269">MDESILTSSFQFSTSLSDKDIAEITHQMSELEGVAEVKASEKEVIIAYNGYVQTKNVLREKLENAGFPLLDDTNKSRGWLQKLVQYIAKGNKEAFKGGKPDCCNPDLPKK</sequence>
<reference evidence="1 2" key="1">
    <citation type="submission" date="2016-10" db="EMBL/GenBank/DDBJ databases">
        <authorList>
            <person name="de Groot N.N."/>
        </authorList>
    </citation>
    <scope>NUCLEOTIDE SEQUENCE [LARGE SCALE GENOMIC DNA]</scope>
    <source>
        <strain evidence="1 2">DSM 19012</strain>
    </source>
</reference>
<proteinExistence type="predicted"/>
<dbReference type="Proteomes" id="UP000181976">
    <property type="component" value="Unassembled WGS sequence"/>
</dbReference>
<accession>A0A1I2FS42</accession>
<protein>
    <recommendedName>
        <fullName evidence="3">Copper chaperone CopZ</fullName>
    </recommendedName>
</protein>
<dbReference type="EMBL" id="FONA01000035">
    <property type="protein sequence ID" value="SFF08222.1"/>
    <property type="molecule type" value="Genomic_DNA"/>
</dbReference>
<name>A0A1I2FS42_9BACT</name>
<dbReference type="STRING" id="385682.SAMN05444380_1352"/>
<organism evidence="1 2">
    <name type="scientific">Thermophagus xiamenensis</name>
    <dbReference type="NCBI Taxonomy" id="385682"/>
    <lineage>
        <taxon>Bacteria</taxon>
        <taxon>Pseudomonadati</taxon>
        <taxon>Bacteroidota</taxon>
        <taxon>Bacteroidia</taxon>
        <taxon>Marinilabiliales</taxon>
        <taxon>Marinilabiliaceae</taxon>
        <taxon>Thermophagus</taxon>
    </lineage>
</organism>
<dbReference type="AlphaFoldDB" id="A0A1I2FS42"/>
<dbReference type="NCBIfam" id="NF040898">
    <property type="entry name" value="CC_mini_metal"/>
    <property type="match status" value="1"/>
</dbReference>
<dbReference type="InParanoid" id="A0A1I2FS42"/>